<dbReference type="InterPro" id="IPR036691">
    <property type="entry name" value="Endo/exonu/phosph_ase_sf"/>
</dbReference>
<dbReference type="Gene3D" id="3.60.10.10">
    <property type="entry name" value="Endonuclease/exonuclease/phosphatase"/>
    <property type="match status" value="1"/>
</dbReference>
<dbReference type="PANTHER" id="PTHR12997:SF5">
    <property type="entry name" value="ENDONUCLEASE_EXONUCLEASE_PHOSPHATASE FAMILY PROTEIN"/>
    <property type="match status" value="1"/>
</dbReference>
<dbReference type="GO" id="GO:0004445">
    <property type="term" value="F:inositol-polyphosphate 5-phosphatase activity"/>
    <property type="evidence" value="ECO:0007669"/>
    <property type="project" value="InterPro"/>
</dbReference>
<accession>A0A0B2VMC0</accession>
<name>A0A0B2VMC0_TOXCA</name>
<dbReference type="OrthoDB" id="5780965at2759"/>
<dbReference type="PANTHER" id="PTHR12997">
    <property type="entry name" value="TYPE I INOSITOL-1,4,5-TRISPHOSPHATE 5-PHOSPHATASE"/>
    <property type="match status" value="1"/>
</dbReference>
<keyword evidence="2" id="KW-1185">Reference proteome</keyword>
<reference evidence="1 2" key="1">
    <citation type="submission" date="2014-11" db="EMBL/GenBank/DDBJ databases">
        <title>Genetic blueprint of the zoonotic pathogen Toxocara canis.</title>
        <authorList>
            <person name="Zhu X.-Q."/>
            <person name="Korhonen P.K."/>
            <person name="Cai H."/>
            <person name="Young N.D."/>
            <person name="Nejsum P."/>
            <person name="von Samson-Himmelstjerna G."/>
            <person name="Boag P.R."/>
            <person name="Tan P."/>
            <person name="Li Q."/>
            <person name="Min J."/>
            <person name="Yang Y."/>
            <person name="Wang X."/>
            <person name="Fang X."/>
            <person name="Hall R.S."/>
            <person name="Hofmann A."/>
            <person name="Sternberg P.W."/>
            <person name="Jex A.R."/>
            <person name="Gasser R.B."/>
        </authorList>
    </citation>
    <scope>NUCLEOTIDE SEQUENCE [LARGE SCALE GENOMIC DNA]</scope>
    <source>
        <strain evidence="1">PN_DK_2014</strain>
    </source>
</reference>
<dbReference type="InterPro" id="IPR039737">
    <property type="entry name" value="INPP5A"/>
</dbReference>
<sequence>MPDYIKQVTVTGDVSAIVDDEHLLEEWCAEVAKEVWEQKPEFAVIHVQGLRAAENPDRLAEKIEHLLEEWCAEVAKEVWEQKPEFAVIHVQGLRAAENPDRLAEKIEHLLEEWCAEVAKEVWEQKPEFAVIHVQGLRAAENPDRLAEKIVKSILRDPVEISMQFSTSRAFMDTRETGLGSIYLFRSNEDIELFDRYSNTGYKSLRPGHQYEIGARECDGFIASTFGSACSSHGGNSYRYDADFYRNGGSRNERQSDIPQQTGYLMSRYRIYGRDFTFVNLSLHAVPFEDINELVEQPEQTKAARLRQSQINLLLKEIESEGLKDDSILVAGAFNAQLFETQLLSDMADTQRATSYAKKSSDGRLEGIEQRDRYGRSVVTVEHHRFDLHSIHDWFFRLGRGQMVKKYNGELAQVAFGGKLLEESVFFQPSRHYGVSKISGKEEFMKNLCPAWADRVLYNEKLSDLFRHDSFCASGLYYGLVGEKTFIGQHKPVALHATICLK</sequence>
<evidence type="ECO:0000313" key="1">
    <source>
        <dbReference type="EMBL" id="KHN82190.1"/>
    </source>
</evidence>
<evidence type="ECO:0000313" key="2">
    <source>
        <dbReference type="Proteomes" id="UP000031036"/>
    </source>
</evidence>
<comment type="caution">
    <text evidence="1">The sequence shown here is derived from an EMBL/GenBank/DDBJ whole genome shotgun (WGS) entry which is preliminary data.</text>
</comment>
<gene>
    <name evidence="1" type="primary">INPP5A</name>
    <name evidence="1" type="ORF">Tcan_14426</name>
</gene>
<dbReference type="AlphaFoldDB" id="A0A0B2VMC0"/>
<dbReference type="SUPFAM" id="SSF56219">
    <property type="entry name" value="DNase I-like"/>
    <property type="match status" value="1"/>
</dbReference>
<protein>
    <submittedName>
        <fullName evidence="1">Type I inositol 1,4,5-trisphosphate 5-phosphatase</fullName>
    </submittedName>
</protein>
<dbReference type="STRING" id="6265.A0A0B2VMC0"/>
<dbReference type="OMA" id="RTLCPAW"/>
<organism evidence="1 2">
    <name type="scientific">Toxocara canis</name>
    <name type="common">Canine roundworm</name>
    <dbReference type="NCBI Taxonomy" id="6265"/>
    <lineage>
        <taxon>Eukaryota</taxon>
        <taxon>Metazoa</taxon>
        <taxon>Ecdysozoa</taxon>
        <taxon>Nematoda</taxon>
        <taxon>Chromadorea</taxon>
        <taxon>Rhabditida</taxon>
        <taxon>Spirurina</taxon>
        <taxon>Ascaridomorpha</taxon>
        <taxon>Ascaridoidea</taxon>
        <taxon>Toxocaridae</taxon>
        <taxon>Toxocara</taxon>
    </lineage>
</organism>
<dbReference type="Proteomes" id="UP000031036">
    <property type="component" value="Unassembled WGS sequence"/>
</dbReference>
<proteinExistence type="predicted"/>
<dbReference type="EMBL" id="JPKZ01001397">
    <property type="protein sequence ID" value="KHN82190.1"/>
    <property type="molecule type" value="Genomic_DNA"/>
</dbReference>